<keyword evidence="13" id="KW-1185">Reference proteome</keyword>
<proteinExistence type="predicted"/>
<dbReference type="PROSITE" id="PS50011">
    <property type="entry name" value="PROTEIN_KINASE_DOM"/>
    <property type="match status" value="1"/>
</dbReference>
<reference evidence="12 13" key="1">
    <citation type="submission" date="2019-03" db="EMBL/GenBank/DDBJ databases">
        <authorList>
            <person name="Gaulin E."/>
            <person name="Dumas B."/>
        </authorList>
    </citation>
    <scope>NUCLEOTIDE SEQUENCE [LARGE SCALE GENOMIC DNA]</scope>
    <source>
        <strain evidence="12">CBS 568.67</strain>
    </source>
</reference>
<feature type="region of interest" description="Disordered" evidence="9">
    <location>
        <begin position="1"/>
        <end position="38"/>
    </location>
</feature>
<keyword evidence="6" id="KW-0067">ATP-binding</keyword>
<evidence type="ECO:0000313" key="11">
    <source>
        <dbReference type="EMBL" id="KAF0692191.1"/>
    </source>
</evidence>
<dbReference type="SUPFAM" id="SSF56112">
    <property type="entry name" value="Protein kinase-like (PK-like)"/>
    <property type="match status" value="1"/>
</dbReference>
<dbReference type="InterPro" id="IPR000719">
    <property type="entry name" value="Prot_kinase_dom"/>
</dbReference>
<evidence type="ECO:0000256" key="9">
    <source>
        <dbReference type="SAM" id="MobiDB-lite"/>
    </source>
</evidence>
<dbReference type="OrthoDB" id="6718656at2759"/>
<evidence type="ECO:0000256" key="1">
    <source>
        <dbReference type="ARBA" id="ARBA00012513"/>
    </source>
</evidence>
<dbReference type="Proteomes" id="UP000332933">
    <property type="component" value="Unassembled WGS sequence"/>
</dbReference>
<dbReference type="InterPro" id="IPR011009">
    <property type="entry name" value="Kinase-like_dom_sf"/>
</dbReference>
<evidence type="ECO:0000256" key="6">
    <source>
        <dbReference type="ARBA" id="ARBA00022840"/>
    </source>
</evidence>
<dbReference type="EC" id="2.7.11.1" evidence="1"/>
<evidence type="ECO:0000256" key="4">
    <source>
        <dbReference type="ARBA" id="ARBA00022741"/>
    </source>
</evidence>
<dbReference type="GO" id="GO:0005524">
    <property type="term" value="F:ATP binding"/>
    <property type="evidence" value="ECO:0007669"/>
    <property type="project" value="UniProtKB-KW"/>
</dbReference>
<protein>
    <recommendedName>
        <fullName evidence="1">non-specific serine/threonine protein kinase</fullName>
        <ecNumber evidence="1">2.7.11.1</ecNumber>
    </recommendedName>
</protein>
<dbReference type="AlphaFoldDB" id="A0A485L685"/>
<reference evidence="11" key="2">
    <citation type="submission" date="2019-06" db="EMBL/GenBank/DDBJ databases">
        <title>Genomics analysis of Aphanomyces spp. identifies a new class of oomycete effector associated with host adaptation.</title>
        <authorList>
            <person name="Gaulin E."/>
        </authorList>
    </citation>
    <scope>NUCLEOTIDE SEQUENCE</scope>
    <source>
        <strain evidence="11">CBS 578.67</strain>
    </source>
</reference>
<dbReference type="GO" id="GO:0004674">
    <property type="term" value="F:protein serine/threonine kinase activity"/>
    <property type="evidence" value="ECO:0007669"/>
    <property type="project" value="UniProtKB-KW"/>
</dbReference>
<evidence type="ECO:0000256" key="2">
    <source>
        <dbReference type="ARBA" id="ARBA00022527"/>
    </source>
</evidence>
<dbReference type="InterPro" id="IPR051681">
    <property type="entry name" value="Ser/Thr_Kinases-Pseudokinases"/>
</dbReference>
<keyword evidence="5" id="KW-0418">Kinase</keyword>
<keyword evidence="4" id="KW-0547">Nucleotide-binding</keyword>
<evidence type="ECO:0000256" key="3">
    <source>
        <dbReference type="ARBA" id="ARBA00022679"/>
    </source>
</evidence>
<comment type="catalytic activity">
    <reaction evidence="7">
        <text>L-threonyl-[protein] + ATP = O-phospho-L-threonyl-[protein] + ADP + H(+)</text>
        <dbReference type="Rhea" id="RHEA:46608"/>
        <dbReference type="Rhea" id="RHEA-COMP:11060"/>
        <dbReference type="Rhea" id="RHEA-COMP:11605"/>
        <dbReference type="ChEBI" id="CHEBI:15378"/>
        <dbReference type="ChEBI" id="CHEBI:30013"/>
        <dbReference type="ChEBI" id="CHEBI:30616"/>
        <dbReference type="ChEBI" id="CHEBI:61977"/>
        <dbReference type="ChEBI" id="CHEBI:456216"/>
        <dbReference type="EC" id="2.7.11.1"/>
    </reaction>
</comment>
<organism evidence="12 13">
    <name type="scientific">Aphanomyces stellatus</name>
    <dbReference type="NCBI Taxonomy" id="120398"/>
    <lineage>
        <taxon>Eukaryota</taxon>
        <taxon>Sar</taxon>
        <taxon>Stramenopiles</taxon>
        <taxon>Oomycota</taxon>
        <taxon>Saprolegniomycetes</taxon>
        <taxon>Saprolegniales</taxon>
        <taxon>Verrucalvaceae</taxon>
        <taxon>Aphanomyces</taxon>
    </lineage>
</organism>
<evidence type="ECO:0000259" key="10">
    <source>
        <dbReference type="PROSITE" id="PS50011"/>
    </source>
</evidence>
<keyword evidence="2" id="KW-0723">Serine/threonine-protein kinase</keyword>
<dbReference type="Pfam" id="PF07714">
    <property type="entry name" value="PK_Tyr_Ser-Thr"/>
    <property type="match status" value="1"/>
</dbReference>
<gene>
    <name evidence="12" type="primary">Aste57867_16704</name>
    <name evidence="11" type="ORF">As57867_016647</name>
    <name evidence="12" type="ORF">ASTE57867_16704</name>
</gene>
<dbReference type="PANTHER" id="PTHR44329:SF285">
    <property type="entry name" value="V-MOS MOLONEY MURINE SARCOMA VIRAL ONCO HOMOLOG"/>
    <property type="match status" value="1"/>
</dbReference>
<accession>A0A485L685</accession>
<dbReference type="EMBL" id="CAADRA010005950">
    <property type="protein sequence ID" value="VFT93474.1"/>
    <property type="molecule type" value="Genomic_DNA"/>
</dbReference>
<sequence length="333" mass="37659">MKSIFDGFFKKPDAPSNLPPSPAKKDSELDPRTLSARPDLAPHWLPELEKERVTPVKGGFRHSTAKHAMLHGRKVFLKCIDFTQTYTAEKRAFIDAAIQIQPLHHEHLVHVLGFSVVAYSTTFCIVLEYMEKGTLFSCIHDPTFEWTDHLAWRMCLELATGLHYLHGHQRPYGRINPSKVLVNSANQCKWNVQHLMHPDQNHDLAFQRYGSGDAAYMAPEALNPRQHRRIEDLLAADVYSLAIVFGELLTKRRPHAELYATMGFVAADIHIATASGTSSPFPADCSVQWPHAFQQLMQQCLHCDPSVRPPMEHVVRILAPLAEPPCQRQLTSP</sequence>
<dbReference type="Gene3D" id="1.10.510.10">
    <property type="entry name" value="Transferase(Phosphotransferase) domain 1"/>
    <property type="match status" value="1"/>
</dbReference>
<dbReference type="PANTHER" id="PTHR44329">
    <property type="entry name" value="SERINE/THREONINE-PROTEIN KINASE TNNI3K-RELATED"/>
    <property type="match status" value="1"/>
</dbReference>
<dbReference type="EMBL" id="VJMH01005929">
    <property type="protein sequence ID" value="KAF0692191.1"/>
    <property type="molecule type" value="Genomic_DNA"/>
</dbReference>
<evidence type="ECO:0000256" key="5">
    <source>
        <dbReference type="ARBA" id="ARBA00022777"/>
    </source>
</evidence>
<name>A0A485L685_9STRA</name>
<evidence type="ECO:0000313" key="13">
    <source>
        <dbReference type="Proteomes" id="UP000332933"/>
    </source>
</evidence>
<feature type="domain" description="Protein kinase" evidence="10">
    <location>
        <begin position="49"/>
        <end position="322"/>
    </location>
</feature>
<keyword evidence="3" id="KW-0808">Transferase</keyword>
<evidence type="ECO:0000256" key="8">
    <source>
        <dbReference type="ARBA" id="ARBA00048679"/>
    </source>
</evidence>
<evidence type="ECO:0000313" key="12">
    <source>
        <dbReference type="EMBL" id="VFT93474.1"/>
    </source>
</evidence>
<comment type="catalytic activity">
    <reaction evidence="8">
        <text>L-seryl-[protein] + ATP = O-phospho-L-seryl-[protein] + ADP + H(+)</text>
        <dbReference type="Rhea" id="RHEA:17989"/>
        <dbReference type="Rhea" id="RHEA-COMP:9863"/>
        <dbReference type="Rhea" id="RHEA-COMP:11604"/>
        <dbReference type="ChEBI" id="CHEBI:15378"/>
        <dbReference type="ChEBI" id="CHEBI:29999"/>
        <dbReference type="ChEBI" id="CHEBI:30616"/>
        <dbReference type="ChEBI" id="CHEBI:83421"/>
        <dbReference type="ChEBI" id="CHEBI:456216"/>
        <dbReference type="EC" id="2.7.11.1"/>
    </reaction>
</comment>
<evidence type="ECO:0000256" key="7">
    <source>
        <dbReference type="ARBA" id="ARBA00047899"/>
    </source>
</evidence>
<dbReference type="InterPro" id="IPR001245">
    <property type="entry name" value="Ser-Thr/Tyr_kinase_cat_dom"/>
</dbReference>